<organism evidence="1 2">
    <name type="scientific">Lipomyces orientalis</name>
    <dbReference type="NCBI Taxonomy" id="1233043"/>
    <lineage>
        <taxon>Eukaryota</taxon>
        <taxon>Fungi</taxon>
        <taxon>Dikarya</taxon>
        <taxon>Ascomycota</taxon>
        <taxon>Saccharomycotina</taxon>
        <taxon>Lipomycetes</taxon>
        <taxon>Lipomycetales</taxon>
        <taxon>Lipomycetaceae</taxon>
        <taxon>Lipomyces</taxon>
    </lineage>
</organism>
<evidence type="ECO:0000313" key="1">
    <source>
        <dbReference type="EMBL" id="KAK9319783.1"/>
    </source>
</evidence>
<dbReference type="Proteomes" id="UP001489719">
    <property type="component" value="Unassembled WGS sequence"/>
</dbReference>
<comment type="caution">
    <text evidence="1">The sequence shown here is derived from an EMBL/GenBank/DDBJ whole genome shotgun (WGS) entry which is preliminary data.</text>
</comment>
<evidence type="ECO:0000313" key="2">
    <source>
        <dbReference type="Proteomes" id="UP001489719"/>
    </source>
</evidence>
<keyword evidence="2" id="KW-1185">Reference proteome</keyword>
<gene>
    <name evidence="1" type="ORF">V1517DRAFT_27765</name>
</gene>
<sequence length="242" mass="25907">MTSKVIVVTGTNRGIGLALATKFSKRGDTVIATVRSKAKAVGTPLASLPNVTLVELDADNLATIDTAAADIEKIAPEGIDELWNNLAVYNLGENETSVRKIVPADAQKVLQINFTAPVYLSSKLLPLLEKRATKKIVFVSSVAGSADFTKSYAELLAQFGAPYIYGASKSALNMAALYFHNELNSSGFTIVPLHPGVVLTDMNPQGQIDTEESTTKMLDVIDALSAKDDFVLRSYDGSIVPW</sequence>
<accession>A0ACC3TF25</accession>
<name>A0ACC3TF25_9ASCO</name>
<dbReference type="EMBL" id="MU970162">
    <property type="protein sequence ID" value="KAK9319783.1"/>
    <property type="molecule type" value="Genomic_DNA"/>
</dbReference>
<protein>
    <submittedName>
        <fullName evidence="1">Uncharacterized protein</fullName>
    </submittedName>
</protein>
<proteinExistence type="predicted"/>
<reference evidence="2" key="1">
    <citation type="journal article" date="2024" name="Front. Bioeng. Biotechnol.">
        <title>Genome-scale model development and genomic sequencing of the oleaginous clade Lipomyces.</title>
        <authorList>
            <person name="Czajka J.J."/>
            <person name="Han Y."/>
            <person name="Kim J."/>
            <person name="Mondo S.J."/>
            <person name="Hofstad B.A."/>
            <person name="Robles A."/>
            <person name="Haridas S."/>
            <person name="Riley R."/>
            <person name="LaButti K."/>
            <person name="Pangilinan J."/>
            <person name="Andreopoulos W."/>
            <person name="Lipzen A."/>
            <person name="Yan J."/>
            <person name="Wang M."/>
            <person name="Ng V."/>
            <person name="Grigoriev I.V."/>
            <person name="Spatafora J.W."/>
            <person name="Magnuson J.K."/>
            <person name="Baker S.E."/>
            <person name="Pomraning K.R."/>
        </authorList>
    </citation>
    <scope>NUCLEOTIDE SEQUENCE [LARGE SCALE GENOMIC DNA]</scope>
    <source>
        <strain evidence="2">CBS 10300</strain>
    </source>
</reference>